<evidence type="ECO:0000256" key="10">
    <source>
        <dbReference type="ARBA" id="ARBA00049142"/>
    </source>
</evidence>
<dbReference type="PRINTS" id="PR00368">
    <property type="entry name" value="FADPNR"/>
</dbReference>
<keyword evidence="5 11" id="KW-0274">FAD</keyword>
<dbReference type="PROSITE" id="PS00076">
    <property type="entry name" value="PYRIDINE_REDOX_1"/>
    <property type="match status" value="1"/>
</dbReference>
<dbReference type="EMBL" id="CP068047">
    <property type="protein sequence ID" value="QQR35558.1"/>
    <property type="molecule type" value="Genomic_DNA"/>
</dbReference>
<dbReference type="PANTHER" id="PTHR42737">
    <property type="entry name" value="GLUTATHIONE REDUCTASE"/>
    <property type="match status" value="1"/>
</dbReference>
<name>A0ABX7BUD1_9HYPH</name>
<dbReference type="InterPro" id="IPR016156">
    <property type="entry name" value="FAD/NAD-linked_Rdtase_dimer_sf"/>
</dbReference>
<feature type="domain" description="FAD/NAD(P)-binding" evidence="14">
    <location>
        <begin position="6"/>
        <end position="318"/>
    </location>
</feature>
<evidence type="ECO:0000256" key="8">
    <source>
        <dbReference type="ARBA" id="ARBA00023157"/>
    </source>
</evidence>
<evidence type="ECO:0000256" key="1">
    <source>
        <dbReference type="ARBA" id="ARBA00001974"/>
    </source>
</evidence>
<comment type="catalytic activity">
    <reaction evidence="10 12">
        <text>2 glutathione + NADP(+) = glutathione disulfide + NADPH + H(+)</text>
        <dbReference type="Rhea" id="RHEA:11740"/>
        <dbReference type="ChEBI" id="CHEBI:15378"/>
        <dbReference type="ChEBI" id="CHEBI:57783"/>
        <dbReference type="ChEBI" id="CHEBI:57925"/>
        <dbReference type="ChEBI" id="CHEBI:58297"/>
        <dbReference type="ChEBI" id="CHEBI:58349"/>
        <dbReference type="EC" id="1.8.1.7"/>
    </reaction>
</comment>
<comment type="function">
    <text evidence="12">Catalyzes the reduction of glutathione disulfide (GSSG) to reduced glutathione (GSH).</text>
</comment>
<dbReference type="Gene3D" id="3.30.390.30">
    <property type="match status" value="1"/>
</dbReference>
<dbReference type="InterPro" id="IPR001100">
    <property type="entry name" value="Pyr_nuc-diS_OxRdtase"/>
</dbReference>
<dbReference type="NCBIfam" id="TIGR01424">
    <property type="entry name" value="gluta_reduc_2"/>
    <property type="match status" value="1"/>
</dbReference>
<sequence length="460" mass="48675">MSADSYDLVVIGAGSGGVRAARMAATYGAKVAIVEEFRVGGTCVIRGCVPKKLYVYASRFHDMFDVASSFGWQVDASFDWPTLVANKEKEITRLESAYTANLEKPGVEIIKDRAVVTGANSVHLVGQDRDLTARYILVATGGHPYIPPIPGAELGITSNEAFDLPALPHSILIEGGGYIAVEFATIFAGLGVNTTIIYRGSRILRTFDDDMAIGLEAGLTDRGIKLIYQTTIKSLAKSGNDIVATFSDGVSAPYGAVMFATGRTPNVKGLGLEKVGVKLTAMGAIAVDAYSQSSVPSIYAVGDVTGRAALTPVAIREGWYFAETVFNNNPLAVDHSQIPTAVFADPEIGVIGLTETEAATHGDIDVYVARFRPMMNTLSTRTERMVLKLIVGANGGKVLGCHILGPGAAEMIQLVAIPLGMAATKADFDRAMALHPSAAEELVTFKAPSYTYRNGQKVGG</sequence>
<evidence type="ECO:0000256" key="11">
    <source>
        <dbReference type="RuleBase" id="RU003691"/>
    </source>
</evidence>
<organism evidence="15 16">
    <name type="scientific">Devosia oryziradicis</name>
    <dbReference type="NCBI Taxonomy" id="2801335"/>
    <lineage>
        <taxon>Bacteria</taxon>
        <taxon>Pseudomonadati</taxon>
        <taxon>Pseudomonadota</taxon>
        <taxon>Alphaproteobacteria</taxon>
        <taxon>Hyphomicrobiales</taxon>
        <taxon>Devosiaceae</taxon>
        <taxon>Devosia</taxon>
    </lineage>
</organism>
<keyword evidence="4 11" id="KW-0285">Flavoprotein</keyword>
<evidence type="ECO:0000256" key="3">
    <source>
        <dbReference type="ARBA" id="ARBA00011738"/>
    </source>
</evidence>
<dbReference type="InterPro" id="IPR036188">
    <property type="entry name" value="FAD/NAD-bd_sf"/>
</dbReference>
<dbReference type="Gene3D" id="3.50.50.60">
    <property type="entry name" value="FAD/NAD(P)-binding domain"/>
    <property type="match status" value="2"/>
</dbReference>
<keyword evidence="8" id="KW-1015">Disulfide bond</keyword>
<evidence type="ECO:0000256" key="4">
    <source>
        <dbReference type="ARBA" id="ARBA00022630"/>
    </source>
</evidence>
<dbReference type="PIRSF" id="PIRSF000350">
    <property type="entry name" value="Mercury_reductase_MerA"/>
    <property type="match status" value="1"/>
</dbReference>
<dbReference type="EC" id="1.8.1.7" evidence="12"/>
<evidence type="ECO:0000259" key="13">
    <source>
        <dbReference type="Pfam" id="PF02852"/>
    </source>
</evidence>
<feature type="domain" description="Pyridine nucleotide-disulphide oxidoreductase dimerisation" evidence="13">
    <location>
        <begin position="338"/>
        <end position="444"/>
    </location>
</feature>
<accession>A0ABX7BUD1</accession>
<dbReference type="Proteomes" id="UP000595460">
    <property type="component" value="Chromosome"/>
</dbReference>
<dbReference type="InterPro" id="IPR004099">
    <property type="entry name" value="Pyr_nucl-diS_OxRdtase_dimer"/>
</dbReference>
<evidence type="ECO:0000313" key="15">
    <source>
        <dbReference type="EMBL" id="QQR35558.1"/>
    </source>
</evidence>
<dbReference type="InterPro" id="IPR006324">
    <property type="entry name" value="GSHR"/>
</dbReference>
<evidence type="ECO:0000256" key="6">
    <source>
        <dbReference type="ARBA" id="ARBA00022857"/>
    </source>
</evidence>
<dbReference type="SUPFAM" id="SSF55424">
    <property type="entry name" value="FAD/NAD-linked reductases, dimerisation (C-terminal) domain"/>
    <property type="match status" value="1"/>
</dbReference>
<evidence type="ECO:0000256" key="12">
    <source>
        <dbReference type="RuleBase" id="RU365040"/>
    </source>
</evidence>
<comment type="subunit">
    <text evidence="3">Homodimer.</text>
</comment>
<keyword evidence="6 12" id="KW-0521">NADP</keyword>
<dbReference type="InterPro" id="IPR023753">
    <property type="entry name" value="FAD/NAD-binding_dom"/>
</dbReference>
<evidence type="ECO:0000256" key="2">
    <source>
        <dbReference type="ARBA" id="ARBA00007532"/>
    </source>
</evidence>
<proteinExistence type="inferred from homology"/>
<keyword evidence="16" id="KW-1185">Reference proteome</keyword>
<evidence type="ECO:0000256" key="9">
    <source>
        <dbReference type="ARBA" id="ARBA00023284"/>
    </source>
</evidence>
<evidence type="ECO:0000256" key="7">
    <source>
        <dbReference type="ARBA" id="ARBA00023002"/>
    </source>
</evidence>
<dbReference type="PRINTS" id="PR00411">
    <property type="entry name" value="PNDRDTASEI"/>
</dbReference>
<protein>
    <recommendedName>
        <fullName evidence="12">Glutathione reductase</fullName>
        <shortName evidence="12">GRase</shortName>
        <ecNumber evidence="12">1.8.1.7</ecNumber>
    </recommendedName>
</protein>
<gene>
    <name evidence="15" type="primary">gor</name>
    <name evidence="15" type="ORF">JI749_14580</name>
</gene>
<dbReference type="InterPro" id="IPR046952">
    <property type="entry name" value="GSHR/TRXR-like"/>
</dbReference>
<keyword evidence="9 11" id="KW-0676">Redox-active center</keyword>
<dbReference type="GO" id="GO:0004362">
    <property type="term" value="F:glutathione-disulfide reductase (NADPH) activity"/>
    <property type="evidence" value="ECO:0007669"/>
    <property type="project" value="UniProtKB-EC"/>
</dbReference>
<evidence type="ECO:0000256" key="5">
    <source>
        <dbReference type="ARBA" id="ARBA00022827"/>
    </source>
</evidence>
<dbReference type="SUPFAM" id="SSF51905">
    <property type="entry name" value="FAD/NAD(P)-binding domain"/>
    <property type="match status" value="1"/>
</dbReference>
<dbReference type="RefSeq" id="WP_201655411.1">
    <property type="nucleotide sequence ID" value="NZ_CP068047.1"/>
</dbReference>
<dbReference type="InterPro" id="IPR012999">
    <property type="entry name" value="Pyr_OxRdtase_I_AS"/>
</dbReference>
<evidence type="ECO:0000313" key="16">
    <source>
        <dbReference type="Proteomes" id="UP000595460"/>
    </source>
</evidence>
<dbReference type="Pfam" id="PF07992">
    <property type="entry name" value="Pyr_redox_2"/>
    <property type="match status" value="1"/>
</dbReference>
<evidence type="ECO:0000259" key="14">
    <source>
        <dbReference type="Pfam" id="PF07992"/>
    </source>
</evidence>
<comment type="similarity">
    <text evidence="2 11">Belongs to the class-I pyridine nucleotide-disulfide oxidoreductase family.</text>
</comment>
<dbReference type="Pfam" id="PF02852">
    <property type="entry name" value="Pyr_redox_dim"/>
    <property type="match status" value="1"/>
</dbReference>
<dbReference type="NCBIfam" id="NF004776">
    <property type="entry name" value="PRK06116.1"/>
    <property type="match status" value="1"/>
</dbReference>
<keyword evidence="7 11" id="KW-0560">Oxidoreductase</keyword>
<reference evidence="15 16" key="1">
    <citation type="submission" date="2021-01" db="EMBL/GenBank/DDBJ databases">
        <title>Genome seq and assembly of Devosia sp. G19.</title>
        <authorList>
            <person name="Chhetri G."/>
        </authorList>
    </citation>
    <scope>NUCLEOTIDE SEQUENCE [LARGE SCALE GENOMIC DNA]</scope>
    <source>
        <strain evidence="15 16">G19</strain>
    </source>
</reference>
<dbReference type="PANTHER" id="PTHR42737:SF2">
    <property type="entry name" value="GLUTATHIONE REDUCTASE"/>
    <property type="match status" value="1"/>
</dbReference>
<comment type="cofactor">
    <cofactor evidence="1 12">
        <name>FAD</name>
        <dbReference type="ChEBI" id="CHEBI:57692"/>
    </cofactor>
</comment>